<gene>
    <name evidence="1" type="ordered locus">Os01g0336100</name>
    <name evidence="1" type="ORF">OSNPB_010336100</name>
</gene>
<accession>A0A0P0V222</accession>
<dbReference type="EMBL" id="AP014957">
    <property type="protein sequence ID" value="BAS71940.1"/>
    <property type="molecule type" value="Genomic_DNA"/>
</dbReference>
<protein>
    <submittedName>
        <fullName evidence="1">Os01g0336100 protein</fullName>
    </submittedName>
</protein>
<evidence type="ECO:0000313" key="2">
    <source>
        <dbReference type="Proteomes" id="UP000059680"/>
    </source>
</evidence>
<organism evidence="1 2">
    <name type="scientific">Oryza sativa subsp. japonica</name>
    <name type="common">Rice</name>
    <dbReference type="NCBI Taxonomy" id="39947"/>
    <lineage>
        <taxon>Eukaryota</taxon>
        <taxon>Viridiplantae</taxon>
        <taxon>Streptophyta</taxon>
        <taxon>Embryophyta</taxon>
        <taxon>Tracheophyta</taxon>
        <taxon>Spermatophyta</taxon>
        <taxon>Magnoliopsida</taxon>
        <taxon>Liliopsida</taxon>
        <taxon>Poales</taxon>
        <taxon>Poaceae</taxon>
        <taxon>BOP clade</taxon>
        <taxon>Oryzoideae</taxon>
        <taxon>Oryzeae</taxon>
        <taxon>Oryzinae</taxon>
        <taxon>Oryza</taxon>
        <taxon>Oryza sativa</taxon>
    </lineage>
</organism>
<proteinExistence type="predicted"/>
<evidence type="ECO:0000313" key="1">
    <source>
        <dbReference type="EMBL" id="BAS71940.1"/>
    </source>
</evidence>
<sequence>MESERPDASAEDRRLEDLRKREERCCSYRSQEIAQKKKHFDELAAREEIQSVMESFGHGHPMATERSNRKSIMEELVARLQTPRIRDGHVGAGLSKEGSTKQFVRSVRYAGRGMCSIECISCGSLPA</sequence>
<keyword evidence="2" id="KW-1185">Reference proteome</keyword>
<dbReference type="SMR" id="A0A0P0V222"/>
<reference evidence="1 2" key="3">
    <citation type="journal article" date="2013" name="Rice">
        <title>Improvement of the Oryza sativa Nipponbare reference genome using next generation sequence and optical map data.</title>
        <authorList>
            <person name="Kawahara Y."/>
            <person name="de la Bastide M."/>
            <person name="Hamilton J.P."/>
            <person name="Kanamori H."/>
            <person name="McCombie W.R."/>
            <person name="Ouyang S."/>
            <person name="Schwartz D.C."/>
            <person name="Tanaka T."/>
            <person name="Wu J."/>
            <person name="Zhou S."/>
            <person name="Childs K.L."/>
            <person name="Davidson R.M."/>
            <person name="Lin H."/>
            <person name="Quesada-Ocampo L."/>
            <person name="Vaillancourt B."/>
            <person name="Sakai H."/>
            <person name="Lee S.S."/>
            <person name="Kim J."/>
            <person name="Numa H."/>
            <person name="Itoh T."/>
            <person name="Buell C.R."/>
            <person name="Matsumoto T."/>
        </authorList>
    </citation>
    <scope>NUCLEOTIDE SEQUENCE [LARGE SCALE GENOMIC DNA]</scope>
    <source>
        <strain evidence="2">cv. Nipponbare</strain>
    </source>
</reference>
<dbReference type="AlphaFoldDB" id="A0A0P0V222"/>
<reference evidence="2" key="1">
    <citation type="journal article" date="2005" name="Nature">
        <title>The map-based sequence of the rice genome.</title>
        <authorList>
            <consortium name="International rice genome sequencing project (IRGSP)"/>
            <person name="Matsumoto T."/>
            <person name="Wu J."/>
            <person name="Kanamori H."/>
            <person name="Katayose Y."/>
            <person name="Fujisawa M."/>
            <person name="Namiki N."/>
            <person name="Mizuno H."/>
            <person name="Yamamoto K."/>
            <person name="Antonio B.A."/>
            <person name="Baba T."/>
            <person name="Sakata K."/>
            <person name="Nagamura Y."/>
            <person name="Aoki H."/>
            <person name="Arikawa K."/>
            <person name="Arita K."/>
            <person name="Bito T."/>
            <person name="Chiden Y."/>
            <person name="Fujitsuka N."/>
            <person name="Fukunaka R."/>
            <person name="Hamada M."/>
            <person name="Harada C."/>
            <person name="Hayashi A."/>
            <person name="Hijishita S."/>
            <person name="Honda M."/>
            <person name="Hosokawa S."/>
            <person name="Ichikawa Y."/>
            <person name="Idonuma A."/>
            <person name="Iijima M."/>
            <person name="Ikeda M."/>
            <person name="Ikeno M."/>
            <person name="Ito K."/>
            <person name="Ito S."/>
            <person name="Ito T."/>
            <person name="Ito Y."/>
            <person name="Ito Y."/>
            <person name="Iwabuchi A."/>
            <person name="Kamiya K."/>
            <person name="Karasawa W."/>
            <person name="Kurita K."/>
            <person name="Katagiri S."/>
            <person name="Kikuta A."/>
            <person name="Kobayashi H."/>
            <person name="Kobayashi N."/>
            <person name="Machita K."/>
            <person name="Maehara T."/>
            <person name="Masukawa M."/>
            <person name="Mizubayashi T."/>
            <person name="Mukai Y."/>
            <person name="Nagasaki H."/>
            <person name="Nagata Y."/>
            <person name="Naito S."/>
            <person name="Nakashima M."/>
            <person name="Nakama Y."/>
            <person name="Nakamichi Y."/>
            <person name="Nakamura M."/>
            <person name="Meguro A."/>
            <person name="Negishi M."/>
            <person name="Ohta I."/>
            <person name="Ohta T."/>
            <person name="Okamoto M."/>
            <person name="Ono N."/>
            <person name="Saji S."/>
            <person name="Sakaguchi M."/>
            <person name="Sakai K."/>
            <person name="Shibata M."/>
            <person name="Shimokawa T."/>
            <person name="Song J."/>
            <person name="Takazaki Y."/>
            <person name="Terasawa K."/>
            <person name="Tsugane M."/>
            <person name="Tsuji K."/>
            <person name="Ueda S."/>
            <person name="Waki K."/>
            <person name="Yamagata H."/>
            <person name="Yamamoto M."/>
            <person name="Yamamoto S."/>
            <person name="Yamane H."/>
            <person name="Yoshiki S."/>
            <person name="Yoshihara R."/>
            <person name="Yukawa K."/>
            <person name="Zhong H."/>
            <person name="Yano M."/>
            <person name="Yuan Q."/>
            <person name="Ouyang S."/>
            <person name="Liu J."/>
            <person name="Jones K.M."/>
            <person name="Gansberger K."/>
            <person name="Moffat K."/>
            <person name="Hill J."/>
            <person name="Bera J."/>
            <person name="Fadrosh D."/>
            <person name="Jin S."/>
            <person name="Johri S."/>
            <person name="Kim M."/>
            <person name="Overton L."/>
            <person name="Reardon M."/>
            <person name="Tsitrin T."/>
            <person name="Vuong H."/>
            <person name="Weaver B."/>
            <person name="Ciecko A."/>
            <person name="Tallon L."/>
            <person name="Jackson J."/>
            <person name="Pai G."/>
            <person name="Aken S.V."/>
            <person name="Utterback T."/>
            <person name="Reidmuller S."/>
            <person name="Feldblyum T."/>
            <person name="Hsiao J."/>
            <person name="Zismann V."/>
            <person name="Iobst S."/>
            <person name="de Vazeille A.R."/>
            <person name="Buell C.R."/>
            <person name="Ying K."/>
            <person name="Li Y."/>
            <person name="Lu T."/>
            <person name="Huang Y."/>
            <person name="Zhao Q."/>
            <person name="Feng Q."/>
            <person name="Zhang L."/>
            <person name="Zhu J."/>
            <person name="Weng Q."/>
            <person name="Mu J."/>
            <person name="Lu Y."/>
            <person name="Fan D."/>
            <person name="Liu Y."/>
            <person name="Guan J."/>
            <person name="Zhang Y."/>
            <person name="Yu S."/>
            <person name="Liu X."/>
            <person name="Zhang Y."/>
            <person name="Hong G."/>
            <person name="Han B."/>
            <person name="Choisne N."/>
            <person name="Demange N."/>
            <person name="Orjeda G."/>
            <person name="Samain S."/>
            <person name="Cattolico L."/>
            <person name="Pelletier E."/>
            <person name="Couloux A."/>
            <person name="Segurens B."/>
            <person name="Wincker P."/>
            <person name="D'Hont A."/>
            <person name="Scarpelli C."/>
            <person name="Weissenbach J."/>
            <person name="Salanoubat M."/>
            <person name="Quetier F."/>
            <person name="Yu Y."/>
            <person name="Kim H.R."/>
            <person name="Rambo T."/>
            <person name="Currie J."/>
            <person name="Collura K."/>
            <person name="Luo M."/>
            <person name="Yang T."/>
            <person name="Ammiraju J.S.S."/>
            <person name="Engler F."/>
            <person name="Soderlund C."/>
            <person name="Wing R.A."/>
            <person name="Palmer L.E."/>
            <person name="de la Bastide M."/>
            <person name="Spiegel L."/>
            <person name="Nascimento L."/>
            <person name="Zutavern T."/>
            <person name="O'Shaughnessy A."/>
            <person name="Dike S."/>
            <person name="Dedhia N."/>
            <person name="Preston R."/>
            <person name="Balija V."/>
            <person name="McCombie W.R."/>
            <person name="Chow T."/>
            <person name="Chen H."/>
            <person name="Chung M."/>
            <person name="Chen C."/>
            <person name="Shaw J."/>
            <person name="Wu H."/>
            <person name="Hsiao K."/>
            <person name="Chao Y."/>
            <person name="Chu M."/>
            <person name="Cheng C."/>
            <person name="Hour A."/>
            <person name="Lee P."/>
            <person name="Lin S."/>
            <person name="Lin Y."/>
            <person name="Liou J."/>
            <person name="Liu S."/>
            <person name="Hsing Y."/>
            <person name="Raghuvanshi S."/>
            <person name="Mohanty A."/>
            <person name="Bharti A.K."/>
            <person name="Gaur A."/>
            <person name="Gupta V."/>
            <person name="Kumar D."/>
            <person name="Ravi V."/>
            <person name="Vij S."/>
            <person name="Kapur A."/>
            <person name="Khurana P."/>
            <person name="Khurana P."/>
            <person name="Khurana J.P."/>
            <person name="Tyagi A.K."/>
            <person name="Gaikwad K."/>
            <person name="Singh A."/>
            <person name="Dalal V."/>
            <person name="Srivastava S."/>
            <person name="Dixit A."/>
            <person name="Pal A.K."/>
            <person name="Ghazi I.A."/>
            <person name="Yadav M."/>
            <person name="Pandit A."/>
            <person name="Bhargava A."/>
            <person name="Sureshbabu K."/>
            <person name="Batra K."/>
            <person name="Sharma T.R."/>
            <person name="Mohapatra T."/>
            <person name="Singh N.K."/>
            <person name="Messing J."/>
            <person name="Nelson A.B."/>
            <person name="Fuks G."/>
            <person name="Kavchok S."/>
            <person name="Keizer G."/>
            <person name="Linton E."/>
            <person name="Llaca V."/>
            <person name="Song R."/>
            <person name="Tanyolac B."/>
            <person name="Young S."/>
            <person name="Ho-Il K."/>
            <person name="Hahn J.H."/>
            <person name="Sangsakoo G."/>
            <person name="Vanavichit A."/>
            <person name="de Mattos Luiz.A.T."/>
            <person name="Zimmer P.D."/>
            <person name="Malone G."/>
            <person name="Dellagostin O."/>
            <person name="de Oliveira A.C."/>
            <person name="Bevan M."/>
            <person name="Bancroft I."/>
            <person name="Minx P."/>
            <person name="Cordum H."/>
            <person name="Wilson R."/>
            <person name="Cheng Z."/>
            <person name="Jin W."/>
            <person name="Jiang J."/>
            <person name="Leong S.A."/>
            <person name="Iwama H."/>
            <person name="Gojobori T."/>
            <person name="Itoh T."/>
            <person name="Niimura Y."/>
            <person name="Fujii Y."/>
            <person name="Habara T."/>
            <person name="Sakai H."/>
            <person name="Sato Y."/>
            <person name="Wilson G."/>
            <person name="Kumar K."/>
            <person name="McCouch S."/>
            <person name="Juretic N."/>
            <person name="Hoen D."/>
            <person name="Wright S."/>
            <person name="Bruskiewich R."/>
            <person name="Bureau T."/>
            <person name="Miyao A."/>
            <person name="Hirochika H."/>
            <person name="Nishikawa T."/>
            <person name="Kadowaki K."/>
            <person name="Sugiura M."/>
            <person name="Burr B."/>
            <person name="Sasaki T."/>
        </authorList>
    </citation>
    <scope>NUCLEOTIDE SEQUENCE [LARGE SCALE GENOMIC DNA]</scope>
    <source>
        <strain evidence="2">cv. Nipponbare</strain>
    </source>
</reference>
<name>A0A0P0V222_ORYSJ</name>
<dbReference type="InParanoid" id="A0A0P0V222"/>
<reference evidence="1 2" key="2">
    <citation type="journal article" date="2013" name="Plant Cell Physiol.">
        <title>Rice Annotation Project Database (RAP-DB): an integrative and interactive database for rice genomics.</title>
        <authorList>
            <person name="Sakai H."/>
            <person name="Lee S.S."/>
            <person name="Tanaka T."/>
            <person name="Numa H."/>
            <person name="Kim J."/>
            <person name="Kawahara Y."/>
            <person name="Wakimoto H."/>
            <person name="Yang C.C."/>
            <person name="Iwamoto M."/>
            <person name="Abe T."/>
            <person name="Yamada Y."/>
            <person name="Muto A."/>
            <person name="Inokuchi H."/>
            <person name="Ikemura T."/>
            <person name="Matsumoto T."/>
            <person name="Sasaki T."/>
            <person name="Itoh T."/>
        </authorList>
    </citation>
    <scope>NUCLEOTIDE SEQUENCE [LARGE SCALE GENOMIC DNA]</scope>
    <source>
        <strain evidence="2">cv. Nipponbare</strain>
    </source>
</reference>
<dbReference type="PaxDb" id="39947-A0A0P0V222"/>
<dbReference type="Proteomes" id="UP000059680">
    <property type="component" value="Chromosome 1"/>
</dbReference>